<keyword evidence="1" id="KW-1133">Transmembrane helix</keyword>
<gene>
    <name evidence="2" type="ORF">E6H01_09020</name>
</gene>
<keyword evidence="1" id="KW-0812">Transmembrane</keyword>
<evidence type="ECO:0000313" key="2">
    <source>
        <dbReference type="EMBL" id="TMJ00711.1"/>
    </source>
</evidence>
<name>A0A537KYB1_9BACT</name>
<keyword evidence="1" id="KW-0472">Membrane</keyword>
<organism evidence="2 3">
    <name type="scientific">Candidatus Segetimicrobium genomatis</name>
    <dbReference type="NCBI Taxonomy" id="2569760"/>
    <lineage>
        <taxon>Bacteria</taxon>
        <taxon>Bacillati</taxon>
        <taxon>Candidatus Sysuimicrobiota</taxon>
        <taxon>Candidatus Sysuimicrobiia</taxon>
        <taxon>Candidatus Sysuimicrobiales</taxon>
        <taxon>Candidatus Segetimicrobiaceae</taxon>
        <taxon>Candidatus Segetimicrobium</taxon>
    </lineage>
</organism>
<evidence type="ECO:0000256" key="1">
    <source>
        <dbReference type="SAM" id="Phobius"/>
    </source>
</evidence>
<dbReference type="EMBL" id="VBAL01000112">
    <property type="protein sequence ID" value="TMJ00711.1"/>
    <property type="molecule type" value="Genomic_DNA"/>
</dbReference>
<proteinExistence type="predicted"/>
<protein>
    <submittedName>
        <fullName evidence="2">Uncharacterized protein</fullName>
    </submittedName>
</protein>
<accession>A0A537KYB1</accession>
<feature type="transmembrane region" description="Helical" evidence="1">
    <location>
        <begin position="32"/>
        <end position="56"/>
    </location>
</feature>
<dbReference type="Proteomes" id="UP000319353">
    <property type="component" value="Unassembled WGS sequence"/>
</dbReference>
<dbReference type="AlphaFoldDB" id="A0A537KYB1"/>
<comment type="caution">
    <text evidence="2">The sequence shown here is derived from an EMBL/GenBank/DDBJ whole genome shotgun (WGS) entry which is preliminary data.</text>
</comment>
<sequence>MVQVQDPIRIEDLFPSAAGLFRRRPGRGRSKGLRLFAWVVAGALATLAGRQLMFWADRNI</sequence>
<evidence type="ECO:0000313" key="3">
    <source>
        <dbReference type="Proteomes" id="UP000319353"/>
    </source>
</evidence>
<reference evidence="2 3" key="1">
    <citation type="journal article" date="2019" name="Nat. Microbiol.">
        <title>Mediterranean grassland soil C-N compound turnover is dependent on rainfall and depth, and is mediated by genomically divergent microorganisms.</title>
        <authorList>
            <person name="Diamond S."/>
            <person name="Andeer P.F."/>
            <person name="Li Z."/>
            <person name="Crits-Christoph A."/>
            <person name="Burstein D."/>
            <person name="Anantharaman K."/>
            <person name="Lane K.R."/>
            <person name="Thomas B.C."/>
            <person name="Pan C."/>
            <person name="Northen T.R."/>
            <person name="Banfield J.F."/>
        </authorList>
    </citation>
    <scope>NUCLEOTIDE SEQUENCE [LARGE SCALE GENOMIC DNA]</scope>
    <source>
        <strain evidence="2">NP_4</strain>
    </source>
</reference>